<evidence type="ECO:0000256" key="7">
    <source>
        <dbReference type="PROSITE-ProRule" id="PRU00504"/>
    </source>
</evidence>
<dbReference type="PANTHER" id="PTHR25462:SF291">
    <property type="entry name" value="E3 UBIQUITIN-PROTEIN LIGASE TRIM45"/>
    <property type="match status" value="1"/>
</dbReference>
<keyword evidence="4 6" id="KW-0863">Zinc-finger</keyword>
<keyword evidence="2" id="KW-0479">Metal-binding</keyword>
<evidence type="ECO:0000256" key="2">
    <source>
        <dbReference type="ARBA" id="ARBA00022723"/>
    </source>
</evidence>
<dbReference type="GO" id="GO:0061630">
    <property type="term" value="F:ubiquitin protein ligase activity"/>
    <property type="evidence" value="ECO:0007669"/>
    <property type="project" value="TreeGrafter"/>
</dbReference>
<dbReference type="GO" id="GO:0008270">
    <property type="term" value="F:zinc ion binding"/>
    <property type="evidence" value="ECO:0007669"/>
    <property type="project" value="UniProtKB-KW"/>
</dbReference>
<evidence type="ECO:0000256" key="1">
    <source>
        <dbReference type="ARBA" id="ARBA00022553"/>
    </source>
</evidence>
<dbReference type="InterPro" id="IPR017907">
    <property type="entry name" value="Znf_RING_CS"/>
</dbReference>
<dbReference type="Pfam" id="PF00643">
    <property type="entry name" value="zf-B_box"/>
    <property type="match status" value="1"/>
</dbReference>
<keyword evidence="5" id="KW-0862">Zinc</keyword>
<evidence type="ECO:0000256" key="3">
    <source>
        <dbReference type="ARBA" id="ARBA00022737"/>
    </source>
</evidence>
<dbReference type="SUPFAM" id="SSF57850">
    <property type="entry name" value="RING/U-box"/>
    <property type="match status" value="1"/>
</dbReference>
<feature type="domain" description="RING-type" evidence="8">
    <location>
        <begin position="34"/>
        <end position="79"/>
    </location>
</feature>
<dbReference type="InterPro" id="IPR013083">
    <property type="entry name" value="Znf_RING/FYVE/PHD"/>
</dbReference>
<dbReference type="InterPro" id="IPR047153">
    <property type="entry name" value="TRIM45/56/19-like"/>
</dbReference>
<keyword evidence="10" id="KW-1185">Reference proteome</keyword>
<dbReference type="Pfam" id="PF01436">
    <property type="entry name" value="NHL"/>
    <property type="match status" value="2"/>
</dbReference>
<gene>
    <name evidence="9" type="ORF">NP493_1g00002</name>
</gene>
<dbReference type="Pfam" id="PF13445">
    <property type="entry name" value="zf-RING_UBOX"/>
    <property type="match status" value="1"/>
</dbReference>
<evidence type="ECO:0000313" key="10">
    <source>
        <dbReference type="Proteomes" id="UP001209878"/>
    </source>
</evidence>
<evidence type="ECO:0000313" key="9">
    <source>
        <dbReference type="EMBL" id="KAK2194211.1"/>
    </source>
</evidence>
<keyword evidence="3" id="KW-0677">Repeat</keyword>
<dbReference type="Gene3D" id="2.120.10.30">
    <property type="entry name" value="TolB, C-terminal domain"/>
    <property type="match status" value="1"/>
</dbReference>
<protein>
    <recommendedName>
        <fullName evidence="8">RING-type domain-containing protein</fullName>
    </recommendedName>
</protein>
<feature type="repeat" description="NHL" evidence="7">
    <location>
        <begin position="568"/>
        <end position="609"/>
    </location>
</feature>
<dbReference type="PROSITE" id="PS50089">
    <property type="entry name" value="ZF_RING_2"/>
    <property type="match status" value="1"/>
</dbReference>
<dbReference type="CDD" id="cd05819">
    <property type="entry name" value="NHL"/>
    <property type="match status" value="1"/>
</dbReference>
<dbReference type="SMART" id="SM00336">
    <property type="entry name" value="BBOX"/>
    <property type="match status" value="2"/>
</dbReference>
<feature type="repeat" description="NHL" evidence="7">
    <location>
        <begin position="492"/>
        <end position="522"/>
    </location>
</feature>
<dbReference type="Gene3D" id="3.30.40.10">
    <property type="entry name" value="Zinc/RING finger domain, C3HC4 (zinc finger)"/>
    <property type="match status" value="1"/>
</dbReference>
<evidence type="ECO:0000256" key="6">
    <source>
        <dbReference type="PROSITE-ProRule" id="PRU00175"/>
    </source>
</evidence>
<organism evidence="9 10">
    <name type="scientific">Ridgeia piscesae</name>
    <name type="common">Tubeworm</name>
    <dbReference type="NCBI Taxonomy" id="27915"/>
    <lineage>
        <taxon>Eukaryota</taxon>
        <taxon>Metazoa</taxon>
        <taxon>Spiralia</taxon>
        <taxon>Lophotrochozoa</taxon>
        <taxon>Annelida</taxon>
        <taxon>Polychaeta</taxon>
        <taxon>Sedentaria</taxon>
        <taxon>Canalipalpata</taxon>
        <taxon>Sabellida</taxon>
        <taxon>Siboglinidae</taxon>
        <taxon>Ridgeia</taxon>
    </lineage>
</organism>
<dbReference type="SUPFAM" id="SSF57845">
    <property type="entry name" value="B-box zinc-binding domain"/>
    <property type="match status" value="1"/>
</dbReference>
<dbReference type="AlphaFoldDB" id="A0AAD9PGM1"/>
<dbReference type="InterPro" id="IPR001258">
    <property type="entry name" value="NHL_repeat"/>
</dbReference>
<dbReference type="InterPro" id="IPR000315">
    <property type="entry name" value="Znf_B-box"/>
</dbReference>
<dbReference type="PROSITE" id="PS00518">
    <property type="entry name" value="ZF_RING_1"/>
    <property type="match status" value="1"/>
</dbReference>
<comment type="caution">
    <text evidence="9">The sequence shown here is derived from an EMBL/GenBank/DDBJ whole genome shotgun (WGS) entry which is preliminary data.</text>
</comment>
<dbReference type="Gene3D" id="3.30.160.60">
    <property type="entry name" value="Classic Zinc Finger"/>
    <property type="match status" value="1"/>
</dbReference>
<sequence length="653" mass="72090">MADAGCETANGTCNAVATPNQQPGSAAWQDLLDCPVCHDAFTDPKLLPCLHTFCRDCLENSLKQSAIGPGQAFLCPICKNQCTVPRRGVDALKTNIFFVTLQEFTDRKLCTEDQTCDGCDKGAKVARKCTECNDWLCVKCCTLHARVKLTKDHHLFTPAELLSGDCDELLKESFEPLMCSNHGEPLRLYCAQQSCQAPICTVCKTTLGHDGHVAVELDEQAALEAHAVAALTPNLEDGISAVKTRIANVLRDEKMTNHVRKRVHRAINERLEEVVETVVRQVGEYAESLHHEVEVIAKKHQKTLSTQLNDSKHQLQAMLVADRLTRALLDFGRSEEMVAMAHDVRERLHAFQSVPDTQVDGWRQPRLNPASELQREDIALLFGTLTFAGEVTRSVLVHAFSARLDDDTRTPAICDVAVSDDNDVVVVDRDNRTVKVFDSRGNLRRVAGKHELRAPNRIALLRRTGNLLVKDEKSLKVLGPDGAVVARFAEKLQQPVGVAQTPDGDVLVTDWVSGAVHVFDELGAALRHFPCACEAAGYVAAGAGVVAVTDWKQDQVKMFARDGGFRYQYGRTGSGPGQLDHPYGVCVDRYGHVIVADTWNNRVHLVSEDGKFIRFLVTKDDGLQWPQGVALDRKGNLVVVEQHGQVKIYKYIA</sequence>
<dbReference type="InterPro" id="IPR027370">
    <property type="entry name" value="Znf-RING_euk"/>
</dbReference>
<keyword evidence="1" id="KW-0597">Phosphoprotein</keyword>
<dbReference type="PROSITE" id="PS51125">
    <property type="entry name" value="NHL"/>
    <property type="match status" value="3"/>
</dbReference>
<evidence type="ECO:0000256" key="5">
    <source>
        <dbReference type="ARBA" id="ARBA00022833"/>
    </source>
</evidence>
<dbReference type="EMBL" id="JAODUO010000001">
    <property type="protein sequence ID" value="KAK2194211.1"/>
    <property type="molecule type" value="Genomic_DNA"/>
</dbReference>
<dbReference type="PANTHER" id="PTHR25462">
    <property type="entry name" value="BONUS, ISOFORM C-RELATED"/>
    <property type="match status" value="1"/>
</dbReference>
<reference evidence="9" key="1">
    <citation type="journal article" date="2023" name="Mol. Biol. Evol.">
        <title>Third-Generation Sequencing Reveals the Adaptive Role of the Epigenome in Three Deep-Sea Polychaetes.</title>
        <authorList>
            <person name="Perez M."/>
            <person name="Aroh O."/>
            <person name="Sun Y."/>
            <person name="Lan Y."/>
            <person name="Juniper S.K."/>
            <person name="Young C.R."/>
            <person name="Angers B."/>
            <person name="Qian P.Y."/>
        </authorList>
    </citation>
    <scope>NUCLEOTIDE SEQUENCE</scope>
    <source>
        <strain evidence="9">R07B-5</strain>
    </source>
</reference>
<proteinExistence type="predicted"/>
<dbReference type="SMART" id="SM00184">
    <property type="entry name" value="RING"/>
    <property type="match status" value="1"/>
</dbReference>
<name>A0AAD9PGM1_RIDPI</name>
<feature type="repeat" description="NHL" evidence="7">
    <location>
        <begin position="415"/>
        <end position="440"/>
    </location>
</feature>
<evidence type="ECO:0000259" key="8">
    <source>
        <dbReference type="PROSITE" id="PS50089"/>
    </source>
</evidence>
<dbReference type="InterPro" id="IPR001841">
    <property type="entry name" value="Znf_RING"/>
</dbReference>
<evidence type="ECO:0000256" key="4">
    <source>
        <dbReference type="ARBA" id="ARBA00022771"/>
    </source>
</evidence>
<dbReference type="InterPro" id="IPR011042">
    <property type="entry name" value="6-blade_b-propeller_TolB-like"/>
</dbReference>
<dbReference type="Proteomes" id="UP001209878">
    <property type="component" value="Unassembled WGS sequence"/>
</dbReference>
<accession>A0AAD9PGM1</accession>
<dbReference type="SUPFAM" id="SSF101898">
    <property type="entry name" value="NHL repeat"/>
    <property type="match status" value="1"/>
</dbReference>